<dbReference type="Pfam" id="PF07980">
    <property type="entry name" value="SusD_RagB"/>
    <property type="match status" value="1"/>
</dbReference>
<reference evidence="9 10" key="1">
    <citation type="submission" date="2016-11" db="EMBL/GenBank/DDBJ databases">
        <authorList>
            <person name="Jaros S."/>
            <person name="Januszkiewicz K."/>
            <person name="Wedrychowicz H."/>
        </authorList>
    </citation>
    <scope>NUCLEOTIDE SEQUENCE [LARGE SCALE GENOMIC DNA]</scope>
    <source>
        <strain evidence="9 10">DSM 26897</strain>
    </source>
</reference>
<accession>A0A1M5D4U0</accession>
<evidence type="ECO:0000256" key="3">
    <source>
        <dbReference type="ARBA" id="ARBA00022729"/>
    </source>
</evidence>
<feature type="domain" description="SusD-like N-terminal" evidence="8">
    <location>
        <begin position="93"/>
        <end position="220"/>
    </location>
</feature>
<comment type="similarity">
    <text evidence="2">Belongs to the SusD family.</text>
</comment>
<dbReference type="InterPro" id="IPR033985">
    <property type="entry name" value="SusD-like_N"/>
</dbReference>
<evidence type="ECO:0000256" key="4">
    <source>
        <dbReference type="ARBA" id="ARBA00023136"/>
    </source>
</evidence>
<dbReference type="RefSeq" id="WP_073044176.1">
    <property type="nucleotide sequence ID" value="NZ_FQUO01000010.1"/>
</dbReference>
<organism evidence="9 10">
    <name type="scientific">Cnuella takakiae</name>
    <dbReference type="NCBI Taxonomy" id="1302690"/>
    <lineage>
        <taxon>Bacteria</taxon>
        <taxon>Pseudomonadati</taxon>
        <taxon>Bacteroidota</taxon>
        <taxon>Chitinophagia</taxon>
        <taxon>Chitinophagales</taxon>
        <taxon>Chitinophagaceae</taxon>
        <taxon>Cnuella</taxon>
    </lineage>
</organism>
<evidence type="ECO:0000256" key="1">
    <source>
        <dbReference type="ARBA" id="ARBA00004442"/>
    </source>
</evidence>
<evidence type="ECO:0000313" key="10">
    <source>
        <dbReference type="Proteomes" id="UP000184368"/>
    </source>
</evidence>
<dbReference type="PROSITE" id="PS51257">
    <property type="entry name" value="PROKAR_LIPOPROTEIN"/>
    <property type="match status" value="1"/>
</dbReference>
<dbReference type="Gene3D" id="1.25.40.390">
    <property type="match status" value="1"/>
</dbReference>
<dbReference type="GO" id="GO:0009279">
    <property type="term" value="C:cell outer membrane"/>
    <property type="evidence" value="ECO:0007669"/>
    <property type="project" value="UniProtKB-SubCell"/>
</dbReference>
<dbReference type="OrthoDB" id="1080118at2"/>
<evidence type="ECO:0000313" key="9">
    <source>
        <dbReference type="EMBL" id="SHF61692.1"/>
    </source>
</evidence>
<keyword evidence="4" id="KW-0472">Membrane</keyword>
<dbReference type="Proteomes" id="UP000184368">
    <property type="component" value="Unassembled WGS sequence"/>
</dbReference>
<dbReference type="InterPro" id="IPR012944">
    <property type="entry name" value="SusD_RagB_dom"/>
</dbReference>
<evidence type="ECO:0000259" key="8">
    <source>
        <dbReference type="Pfam" id="PF14322"/>
    </source>
</evidence>
<dbReference type="EMBL" id="FQUO01000010">
    <property type="protein sequence ID" value="SHF61692.1"/>
    <property type="molecule type" value="Genomic_DNA"/>
</dbReference>
<dbReference type="InterPro" id="IPR011990">
    <property type="entry name" value="TPR-like_helical_dom_sf"/>
</dbReference>
<dbReference type="SUPFAM" id="SSF48452">
    <property type="entry name" value="TPR-like"/>
    <property type="match status" value="1"/>
</dbReference>
<evidence type="ECO:0000256" key="5">
    <source>
        <dbReference type="ARBA" id="ARBA00023237"/>
    </source>
</evidence>
<evidence type="ECO:0000256" key="6">
    <source>
        <dbReference type="SAM" id="SignalP"/>
    </source>
</evidence>
<dbReference type="AlphaFoldDB" id="A0A1M5D4U0"/>
<protein>
    <submittedName>
        <fullName evidence="9">Starch-binding associating with outer membrane</fullName>
    </submittedName>
</protein>
<name>A0A1M5D4U0_9BACT</name>
<dbReference type="STRING" id="1302690.BUE76_21140"/>
<dbReference type="Pfam" id="PF14322">
    <property type="entry name" value="SusD-like_3"/>
    <property type="match status" value="1"/>
</dbReference>
<evidence type="ECO:0000256" key="2">
    <source>
        <dbReference type="ARBA" id="ARBA00006275"/>
    </source>
</evidence>
<feature type="chain" id="PRO_5012635261" evidence="6">
    <location>
        <begin position="23"/>
        <end position="501"/>
    </location>
</feature>
<evidence type="ECO:0000259" key="7">
    <source>
        <dbReference type="Pfam" id="PF07980"/>
    </source>
</evidence>
<comment type="subcellular location">
    <subcellularLocation>
        <location evidence="1">Cell outer membrane</location>
    </subcellularLocation>
</comment>
<feature type="domain" description="RagB/SusD" evidence="7">
    <location>
        <begin position="336"/>
        <end position="501"/>
    </location>
</feature>
<sequence length="501" mass="54769">MLRTIKIAVLGLAALATMQACTKDDVLELEPEFTLEGLQSPANIDQVEQVLLGAYARFRDANYYGSGSGTGGGWSMMPDVMSDNLYETRSTLANSRTMADWTYNQNTGQVSSFYSVPYAVIANANLVLRDIDKYTTTANQGRANRLKGQALAIRAQAHFDLFRYFAINYDRNGTTPAVAYVEEFVLPSPNAVQPPRMTNKDFYDNLFADLGQAATLLADVDQPINPAGALTRPYIDLAGVYAIQARTNLYAGQWAEAATAATNAINLRPLVNGVTNPAAFAGMYNETNAGEIIWNVQFESGQSGPTFLTYFATNRRSYFRPAPEVADTLGTTGLIRNNDVRYTAYFSPISDNNSRGLAITKYRGKGANVSDGNANFPVLRTGEMYLIRSEALARSGQAGPAMQDLNTLRANRIAGYVAENLSGQALLDAIANERRRELIAEGHRFFDLKRTTRTIQRGQVCGTDLSPSGDCTLEPTAREWALPIPETVVRANASQQQNPGY</sequence>
<keyword evidence="10" id="KW-1185">Reference proteome</keyword>
<proteinExistence type="inferred from homology"/>
<gene>
    <name evidence="9" type="ORF">SAMN05444008_11067</name>
</gene>
<keyword evidence="5" id="KW-0998">Cell outer membrane</keyword>
<feature type="signal peptide" evidence="6">
    <location>
        <begin position="1"/>
        <end position="22"/>
    </location>
</feature>
<keyword evidence="3 6" id="KW-0732">Signal</keyword>